<gene>
    <name evidence="1" type="primary">AlNc14C11G1371</name>
    <name evidence="1" type="ORF">ALNC14_015720</name>
</gene>
<accession>F0W2Z2</accession>
<organism evidence="1">
    <name type="scientific">Albugo laibachii Nc14</name>
    <dbReference type="NCBI Taxonomy" id="890382"/>
    <lineage>
        <taxon>Eukaryota</taxon>
        <taxon>Sar</taxon>
        <taxon>Stramenopiles</taxon>
        <taxon>Oomycota</taxon>
        <taxon>Peronosporomycetes</taxon>
        <taxon>Albuginales</taxon>
        <taxon>Albuginaceae</taxon>
        <taxon>Albugo</taxon>
    </lineage>
</organism>
<proteinExistence type="predicted"/>
<reference evidence="1" key="1">
    <citation type="journal article" date="2011" name="PLoS Biol.">
        <title>Gene gain and loss during evolution of obligate parasitism in the white rust pathogen of Arabidopsis thaliana.</title>
        <authorList>
            <person name="Kemen E."/>
            <person name="Gardiner A."/>
            <person name="Schultz-Larsen T."/>
            <person name="Kemen A.C."/>
            <person name="Balmuth A.L."/>
            <person name="Robert-Seilaniantz A."/>
            <person name="Bailey K."/>
            <person name="Holub E."/>
            <person name="Studholme D.J."/>
            <person name="Maclean D."/>
            <person name="Jones J.D."/>
        </authorList>
    </citation>
    <scope>NUCLEOTIDE SEQUENCE</scope>
</reference>
<evidence type="ECO:0000313" key="1">
    <source>
        <dbReference type="EMBL" id="CCA15429.1"/>
    </source>
</evidence>
<dbReference type="AlphaFoldDB" id="F0W2Z2"/>
<reference evidence="1" key="2">
    <citation type="submission" date="2011-02" db="EMBL/GenBank/DDBJ databases">
        <authorList>
            <person name="MacLean D."/>
        </authorList>
    </citation>
    <scope>NUCLEOTIDE SEQUENCE</scope>
</reference>
<dbReference type="EMBL" id="FR824056">
    <property type="protein sequence ID" value="CCA15429.1"/>
    <property type="molecule type" value="Genomic_DNA"/>
</dbReference>
<dbReference type="HOGENOM" id="CLU_2030986_0_0_1"/>
<name>F0W2Z2_9STRA</name>
<sequence>MGQNAALRKSAYTPLINHSRRHQVVGVFHAITKLNDAIQPPKIFGLGCMAGSTIFFETFTAYSGQYSMRYASVMVGKTEAQNVLLQHRLKNGLNTCWEQESGTQQKHWQMGLPGTGSIQFPP</sequence>
<protein>
    <submittedName>
        <fullName evidence="1">AlNc14C11G1371 protein</fullName>
    </submittedName>
</protein>